<dbReference type="EMBL" id="CP035758">
    <property type="protein sequence ID" value="QBD76790.1"/>
    <property type="molecule type" value="Genomic_DNA"/>
</dbReference>
<evidence type="ECO:0000313" key="2">
    <source>
        <dbReference type="Proteomes" id="UP000290365"/>
    </source>
</evidence>
<dbReference type="Proteomes" id="UP000290365">
    <property type="component" value="Chromosome"/>
</dbReference>
<dbReference type="RefSeq" id="WP_129887854.1">
    <property type="nucleotide sequence ID" value="NZ_CP035758.1"/>
</dbReference>
<sequence>MQDGAQWLQGFVDGHRHDAVRILDFAHAAQYLRQVAEQGKQAGHSLPARWLSILLHQLKHHGPIRVLAHLERLGRRGRLPAVGDALRYFGKRLHQLQYPDFLAARWPIGSGMVESANKVVMQARLKGGNALGTQQG</sequence>
<protein>
    <recommendedName>
        <fullName evidence="3">Transposase IS204/IS1001/IS1096/IS1165 DDE domain-containing protein</fullName>
    </recommendedName>
</protein>
<dbReference type="KEGG" id="kbs:EPA93_12560"/>
<organism evidence="1 2">
    <name type="scientific">Ktedonosporobacter rubrisoli</name>
    <dbReference type="NCBI Taxonomy" id="2509675"/>
    <lineage>
        <taxon>Bacteria</taxon>
        <taxon>Bacillati</taxon>
        <taxon>Chloroflexota</taxon>
        <taxon>Ktedonobacteria</taxon>
        <taxon>Ktedonobacterales</taxon>
        <taxon>Ktedonosporobacteraceae</taxon>
        <taxon>Ktedonosporobacter</taxon>
    </lineage>
</organism>
<evidence type="ECO:0000313" key="1">
    <source>
        <dbReference type="EMBL" id="QBD76790.1"/>
    </source>
</evidence>
<name>A0A4P6JNU3_KTERU</name>
<dbReference type="AlphaFoldDB" id="A0A4P6JNU3"/>
<accession>A0A4P6JNU3</accession>
<reference evidence="1 2" key="1">
    <citation type="submission" date="2019-01" db="EMBL/GenBank/DDBJ databases">
        <title>Ktedonosporobacter rubrisoli SCAWS-G2.</title>
        <authorList>
            <person name="Huang Y."/>
            <person name="Yan B."/>
        </authorList>
    </citation>
    <scope>NUCLEOTIDE SEQUENCE [LARGE SCALE GENOMIC DNA]</scope>
    <source>
        <strain evidence="1 2">SCAWS-G2</strain>
    </source>
</reference>
<proteinExistence type="predicted"/>
<keyword evidence="2" id="KW-1185">Reference proteome</keyword>
<evidence type="ECO:0008006" key="3">
    <source>
        <dbReference type="Google" id="ProtNLM"/>
    </source>
</evidence>
<gene>
    <name evidence="1" type="ORF">EPA93_12560</name>
</gene>
<dbReference type="OrthoDB" id="147749at2"/>